<evidence type="ECO:0000313" key="5">
    <source>
        <dbReference type="EMBL" id="MCJ8236952.1"/>
    </source>
</evidence>
<dbReference type="InterPro" id="IPR036388">
    <property type="entry name" value="WH-like_DNA-bd_sf"/>
</dbReference>
<dbReference type="RefSeq" id="WP_245134237.1">
    <property type="nucleotide sequence ID" value="NZ_CP128477.1"/>
</dbReference>
<dbReference type="PROSITE" id="PS51118">
    <property type="entry name" value="HTH_HXLR"/>
    <property type="match status" value="1"/>
</dbReference>
<gene>
    <name evidence="5" type="ORF">MKJ03_01315</name>
</gene>
<dbReference type="Gene3D" id="1.10.10.10">
    <property type="entry name" value="Winged helix-like DNA-binding domain superfamily/Winged helix DNA-binding domain"/>
    <property type="match status" value="1"/>
</dbReference>
<evidence type="ECO:0000313" key="6">
    <source>
        <dbReference type="Proteomes" id="UP001522662"/>
    </source>
</evidence>
<sequence length="251" mass="28048">MLHYLYWTAMGCGAHDGRLEAGMVSDGYNQFCPVAKACEVLEPRWTLLLLSEMWSGSTRFNEIRRGVPGMSPTLMSKRLREMEDRGLVLRAQHPTSGEINYRTTAIADELEPIVRALGQWAHRNIDADVTLEKLDARLLMWNMRRKINPASLPASRRSVICFIYPELPRDEQSYWLLCKPGKPVDLCSTDPGHDVDLFVTADLKALTSAWIGLSSLRAEIASNRITLVGDPAMAATIGAWMVRSSFATAPL</sequence>
<keyword evidence="2" id="KW-0238">DNA-binding</keyword>
<evidence type="ECO:0000256" key="3">
    <source>
        <dbReference type="ARBA" id="ARBA00023163"/>
    </source>
</evidence>
<protein>
    <submittedName>
        <fullName evidence="5">Helix-turn-helix transcriptional regulator</fullName>
    </submittedName>
</protein>
<keyword evidence="3" id="KW-0804">Transcription</keyword>
<keyword evidence="5" id="KW-0614">Plasmid</keyword>
<name>A0ABT0CUV6_9HYPH</name>
<evidence type="ECO:0000259" key="4">
    <source>
        <dbReference type="PROSITE" id="PS51118"/>
    </source>
</evidence>
<keyword evidence="6" id="KW-1185">Reference proteome</keyword>
<feature type="domain" description="HTH hxlR-type" evidence="4">
    <location>
        <begin position="32"/>
        <end position="129"/>
    </location>
</feature>
<reference evidence="5 6" key="1">
    <citation type="submission" date="2022-03" db="EMBL/GenBank/DDBJ databases">
        <title>Rhizobium SSM4.3 sp. nov., isolated from Sediment (Gouqi Island).</title>
        <authorList>
            <person name="Chen G."/>
        </authorList>
    </citation>
    <scope>NUCLEOTIDE SEQUENCE [LARGE SCALE GENOMIC DNA]</scope>
    <source>
        <strain evidence="5 6">SSM4.3</strain>
        <plasmid evidence="5">unnamed</plasmid>
    </source>
</reference>
<dbReference type="InterPro" id="IPR036390">
    <property type="entry name" value="WH_DNA-bd_sf"/>
</dbReference>
<accession>A0ABT0CUV6</accession>
<dbReference type="SUPFAM" id="SSF46785">
    <property type="entry name" value="Winged helix' DNA-binding domain"/>
    <property type="match status" value="1"/>
</dbReference>
<comment type="caution">
    <text evidence="5">The sequence shown here is derived from an EMBL/GenBank/DDBJ whole genome shotgun (WGS) entry which is preliminary data.</text>
</comment>
<geneLocation type="plasmid" evidence="5">
    <name>unnamed</name>
</geneLocation>
<dbReference type="PANTHER" id="PTHR33204:SF18">
    <property type="entry name" value="TRANSCRIPTIONAL REGULATORY PROTEIN"/>
    <property type="match status" value="1"/>
</dbReference>
<dbReference type="Pfam" id="PF01638">
    <property type="entry name" value="HxlR"/>
    <property type="match status" value="1"/>
</dbReference>
<proteinExistence type="predicted"/>
<evidence type="ECO:0000256" key="2">
    <source>
        <dbReference type="ARBA" id="ARBA00023125"/>
    </source>
</evidence>
<dbReference type="InterPro" id="IPR002577">
    <property type="entry name" value="HTH_HxlR"/>
</dbReference>
<keyword evidence="1" id="KW-0805">Transcription regulation</keyword>
<dbReference type="Proteomes" id="UP001522662">
    <property type="component" value="Unassembled WGS sequence"/>
</dbReference>
<dbReference type="PANTHER" id="PTHR33204">
    <property type="entry name" value="TRANSCRIPTIONAL REGULATOR, MARR FAMILY"/>
    <property type="match status" value="1"/>
</dbReference>
<dbReference type="EMBL" id="JALAYX010000001">
    <property type="protein sequence ID" value="MCJ8236952.1"/>
    <property type="molecule type" value="Genomic_DNA"/>
</dbReference>
<evidence type="ECO:0000256" key="1">
    <source>
        <dbReference type="ARBA" id="ARBA00023015"/>
    </source>
</evidence>
<organism evidence="5 6">
    <name type="scientific">Peteryoungia algae</name>
    <dbReference type="NCBI Taxonomy" id="2919917"/>
    <lineage>
        <taxon>Bacteria</taxon>
        <taxon>Pseudomonadati</taxon>
        <taxon>Pseudomonadota</taxon>
        <taxon>Alphaproteobacteria</taxon>
        <taxon>Hyphomicrobiales</taxon>
        <taxon>Rhizobiaceae</taxon>
        <taxon>Peteryoungia</taxon>
    </lineage>
</organism>